<evidence type="ECO:0000256" key="3">
    <source>
        <dbReference type="ARBA" id="ARBA00015991"/>
    </source>
</evidence>
<gene>
    <name evidence="8" type="ORF">ET989_09680</name>
</gene>
<protein>
    <recommendedName>
        <fullName evidence="3 5">acylphosphatase</fullName>
        <ecNumber evidence="2 5">3.6.1.7</ecNumber>
    </recommendedName>
</protein>
<dbReference type="InterPro" id="IPR036046">
    <property type="entry name" value="Acylphosphatase-like_dom_sf"/>
</dbReference>
<dbReference type="EMBL" id="SDMQ01000009">
    <property type="protein sequence ID" value="TBT83940.1"/>
    <property type="molecule type" value="Genomic_DNA"/>
</dbReference>
<name>A0A4Q9KCE5_9ACTN</name>
<feature type="domain" description="Acylphosphatase-like" evidence="7">
    <location>
        <begin position="10"/>
        <end position="99"/>
    </location>
</feature>
<comment type="catalytic activity">
    <reaction evidence="4 5">
        <text>an acyl phosphate + H2O = a carboxylate + phosphate + H(+)</text>
        <dbReference type="Rhea" id="RHEA:14965"/>
        <dbReference type="ChEBI" id="CHEBI:15377"/>
        <dbReference type="ChEBI" id="CHEBI:15378"/>
        <dbReference type="ChEBI" id="CHEBI:29067"/>
        <dbReference type="ChEBI" id="CHEBI:43474"/>
        <dbReference type="ChEBI" id="CHEBI:59918"/>
        <dbReference type="EC" id="3.6.1.7"/>
    </reaction>
</comment>
<evidence type="ECO:0000313" key="8">
    <source>
        <dbReference type="EMBL" id="TBT83940.1"/>
    </source>
</evidence>
<evidence type="ECO:0000259" key="7">
    <source>
        <dbReference type="PROSITE" id="PS51160"/>
    </source>
</evidence>
<dbReference type="Gene3D" id="3.30.70.100">
    <property type="match status" value="1"/>
</dbReference>
<sequence length="99" mass="10743">MSWDAAGLARALVRVDGHVQGVGFRWWVSRQAGRLGLSGYAENLWDGQVEVDVQGLPEDVDAMVELLTSPKASGRPGRVTGFLVDRRAPEASTSGFDMR</sequence>
<evidence type="ECO:0000313" key="9">
    <source>
        <dbReference type="Proteomes" id="UP000292373"/>
    </source>
</evidence>
<evidence type="ECO:0000256" key="4">
    <source>
        <dbReference type="ARBA" id="ARBA00047645"/>
    </source>
</evidence>
<keyword evidence="9" id="KW-1185">Reference proteome</keyword>
<keyword evidence="5" id="KW-0378">Hydrolase</keyword>
<dbReference type="InterPro" id="IPR001792">
    <property type="entry name" value="Acylphosphatase-like_dom"/>
</dbReference>
<dbReference type="OrthoDB" id="3182027at2"/>
<comment type="similarity">
    <text evidence="1 6">Belongs to the acylphosphatase family.</text>
</comment>
<evidence type="ECO:0000256" key="2">
    <source>
        <dbReference type="ARBA" id="ARBA00012150"/>
    </source>
</evidence>
<organism evidence="8 9">
    <name type="scientific">Propioniciclava sinopodophylli</name>
    <dbReference type="NCBI Taxonomy" id="1837344"/>
    <lineage>
        <taxon>Bacteria</taxon>
        <taxon>Bacillati</taxon>
        <taxon>Actinomycetota</taxon>
        <taxon>Actinomycetes</taxon>
        <taxon>Propionibacteriales</taxon>
        <taxon>Propionibacteriaceae</taxon>
        <taxon>Propioniciclava</taxon>
    </lineage>
</organism>
<dbReference type="Proteomes" id="UP000292373">
    <property type="component" value="Unassembled WGS sequence"/>
</dbReference>
<feature type="active site" evidence="5">
    <location>
        <position position="43"/>
    </location>
</feature>
<dbReference type="GO" id="GO:0003998">
    <property type="term" value="F:acylphosphatase activity"/>
    <property type="evidence" value="ECO:0007669"/>
    <property type="project" value="UniProtKB-EC"/>
</dbReference>
<accession>A0A4Q9KCE5</accession>
<dbReference type="AlphaFoldDB" id="A0A4Q9KCE5"/>
<dbReference type="Pfam" id="PF00708">
    <property type="entry name" value="Acylphosphatase"/>
    <property type="match status" value="1"/>
</dbReference>
<dbReference type="InterPro" id="IPR020456">
    <property type="entry name" value="Acylphosphatase"/>
</dbReference>
<dbReference type="InterPro" id="IPR017968">
    <property type="entry name" value="Acylphosphatase_CS"/>
</dbReference>
<proteinExistence type="inferred from homology"/>
<dbReference type="PROSITE" id="PS51160">
    <property type="entry name" value="ACYLPHOSPHATASE_3"/>
    <property type="match status" value="1"/>
</dbReference>
<reference evidence="8 9" key="1">
    <citation type="submission" date="2019-01" db="EMBL/GenBank/DDBJ databases">
        <title>Lactibacter flavus gen. nov., sp. nov., a novel bacterium of the family Propionibacteriaceae isolated from raw milk and dairy products.</title>
        <authorList>
            <person name="Huptas C."/>
            <person name="Wenning M."/>
            <person name="Breitenwieser F."/>
            <person name="Doll E."/>
            <person name="Von Neubeck M."/>
            <person name="Busse H.-J."/>
            <person name="Scherer S."/>
        </authorList>
    </citation>
    <scope>NUCLEOTIDE SEQUENCE [LARGE SCALE GENOMIC DNA]</scope>
    <source>
        <strain evidence="8 9">KCTC 33808</strain>
    </source>
</reference>
<evidence type="ECO:0000256" key="1">
    <source>
        <dbReference type="ARBA" id="ARBA00005614"/>
    </source>
</evidence>
<dbReference type="PANTHER" id="PTHR47268:SF4">
    <property type="entry name" value="ACYLPHOSPHATASE"/>
    <property type="match status" value="1"/>
</dbReference>
<dbReference type="SUPFAM" id="SSF54975">
    <property type="entry name" value="Acylphosphatase/BLUF domain-like"/>
    <property type="match status" value="1"/>
</dbReference>
<dbReference type="EC" id="3.6.1.7" evidence="2 5"/>
<dbReference type="RefSeq" id="WP_131168373.1">
    <property type="nucleotide sequence ID" value="NZ_SDMQ01000009.1"/>
</dbReference>
<dbReference type="PROSITE" id="PS00150">
    <property type="entry name" value="ACYLPHOSPHATASE_1"/>
    <property type="match status" value="1"/>
</dbReference>
<evidence type="ECO:0000256" key="5">
    <source>
        <dbReference type="PROSITE-ProRule" id="PRU00520"/>
    </source>
</evidence>
<dbReference type="PANTHER" id="PTHR47268">
    <property type="entry name" value="ACYLPHOSPHATASE"/>
    <property type="match status" value="1"/>
</dbReference>
<evidence type="ECO:0000256" key="6">
    <source>
        <dbReference type="RuleBase" id="RU004168"/>
    </source>
</evidence>
<comment type="caution">
    <text evidence="8">The sequence shown here is derived from an EMBL/GenBank/DDBJ whole genome shotgun (WGS) entry which is preliminary data.</text>
</comment>
<feature type="active site" evidence="5">
    <location>
        <position position="25"/>
    </location>
</feature>